<dbReference type="PANTHER" id="PTHR32089">
    <property type="entry name" value="METHYL-ACCEPTING CHEMOTAXIS PROTEIN MCPB"/>
    <property type="match status" value="1"/>
</dbReference>
<evidence type="ECO:0000256" key="1">
    <source>
        <dbReference type="ARBA" id="ARBA00004370"/>
    </source>
</evidence>
<evidence type="ECO:0000256" key="9">
    <source>
        <dbReference type="ARBA" id="ARBA00029447"/>
    </source>
</evidence>
<dbReference type="InterPro" id="IPR029151">
    <property type="entry name" value="Sensor-like_sf"/>
</dbReference>
<feature type="transmembrane region" description="Helical" evidence="12">
    <location>
        <begin position="320"/>
        <end position="345"/>
    </location>
</feature>
<comment type="similarity">
    <text evidence="9">Belongs to the methyl-accepting chemotaxis (MCP) protein family.</text>
</comment>
<dbReference type="eggNOG" id="COG2202">
    <property type="taxonomic scope" value="Bacteria"/>
</dbReference>
<dbReference type="AlphaFoldDB" id="T2G9K1"/>
<dbReference type="InterPro" id="IPR000014">
    <property type="entry name" value="PAS"/>
</dbReference>
<dbReference type="InterPro" id="IPR004089">
    <property type="entry name" value="MCPsignal_dom"/>
</dbReference>
<keyword evidence="11" id="KW-0175">Coiled coil</keyword>
<dbReference type="Gene3D" id="1.10.287.950">
    <property type="entry name" value="Methyl-accepting chemotaxis protein"/>
    <property type="match status" value="2"/>
</dbReference>
<dbReference type="InterPro" id="IPR029150">
    <property type="entry name" value="dCache_3"/>
</dbReference>
<dbReference type="HOGENOM" id="CLU_000445_107_19_7"/>
<dbReference type="CDD" id="cd00130">
    <property type="entry name" value="PAS"/>
    <property type="match status" value="1"/>
</dbReference>
<dbReference type="Pfam" id="PF08448">
    <property type="entry name" value="PAS_4"/>
    <property type="match status" value="1"/>
</dbReference>
<dbReference type="InterPro" id="IPR003660">
    <property type="entry name" value="HAMP_dom"/>
</dbReference>
<dbReference type="RefSeq" id="WP_021759586.1">
    <property type="nucleotide sequence ID" value="NC_022444.1"/>
</dbReference>
<keyword evidence="12" id="KW-0812">Transmembrane</keyword>
<dbReference type="GO" id="GO:0005524">
    <property type="term" value="F:ATP binding"/>
    <property type="evidence" value="ECO:0007669"/>
    <property type="project" value="UniProtKB-KW"/>
</dbReference>
<evidence type="ECO:0000259" key="13">
    <source>
        <dbReference type="PROSITE" id="PS50111"/>
    </source>
</evidence>
<gene>
    <name evidence="16" type="ORF">DGI_0980</name>
</gene>
<name>T2G9K1_MEGG1</name>
<proteinExistence type="inferred from homology"/>
<dbReference type="Proteomes" id="UP000016587">
    <property type="component" value="Chromosome"/>
</dbReference>
<dbReference type="GO" id="GO:0000160">
    <property type="term" value="P:phosphorelay signal transduction system"/>
    <property type="evidence" value="ECO:0007669"/>
    <property type="project" value="UniProtKB-KW"/>
</dbReference>
<sequence>MGIRAKIGLPLAALTFVLGFACYWFIDQQLQDLNQKNLMQSMQAKALEVESAIAASAQMALEMAATTSALPEVAEAYALAASGDMADEKSPQAQQAREHLRRVLKPVLDGYQAATGQKLQLHYHLPNGRSLVRLWRDKQVKRNDQWVDVSDDLTSFRPTVLEVNRQGRPVKGIELGRGGFAIRGVTPVVDASGNRLGSVEVLADFGQVFKKSVSSASEAVLLYMNADKLGVAATLNDAGKYPVLDGRFVRVAAEGDLIKDFTPAMTQLEDGKRSVAVAVQQHMAVAAFPVNDYTGTQIGVMVYLRDVAEQDAIIAETGRILLAVLAALLVIPVVYVFFIVGRCVVRPVTLIRQKIQDIAENKADLKSRVDNTQNDEVGLLATWFNRLMTKIEETLCDVEGYKNLINAVPDPIFAVDDNYTILMANDATTKLLGCSQEELKKSTCASKFKTKVCGTPDCPIAHAKRTQGFWQADILDIGTSAKPHYIQPTGDLLKDCYGKVVGYVEVARNVTRLVEKENELSDKMRHLAEMNTELVRASEQIVDATDEMLQRFGQMTSNSDRQSHRVQETATAMEEMNATVLEVAQNASHAAEQAGDAKTKAEDGEAVVEQSVQAIAAVRTQAQALKQNMGELGQRAENIGQIMNVISDIADQTNLEVRKLAEKTMHATKEVGEAIRAIQDGARKNAAVVDTASQAVDSATTLASQSGEALKAIVRRVVETTAQVQAIAAAAEEQSAASEEITRAIAEVNDINSATVADLQASDAMLVRLASLAGKLRSLASS</sequence>
<keyword evidence="6" id="KW-0067">ATP-binding</keyword>
<feature type="transmembrane region" description="Helical" evidence="12">
    <location>
        <begin position="7"/>
        <end position="26"/>
    </location>
</feature>
<dbReference type="SMART" id="SM00283">
    <property type="entry name" value="MA"/>
    <property type="match status" value="1"/>
</dbReference>
<dbReference type="SUPFAM" id="SSF103190">
    <property type="entry name" value="Sensory domain-like"/>
    <property type="match status" value="1"/>
</dbReference>
<keyword evidence="4" id="KW-0547">Nucleotide-binding</keyword>
<dbReference type="Pfam" id="PF00015">
    <property type="entry name" value="MCPsignal"/>
    <property type="match status" value="1"/>
</dbReference>
<evidence type="ECO:0000256" key="10">
    <source>
        <dbReference type="PROSITE-ProRule" id="PRU00284"/>
    </source>
</evidence>
<evidence type="ECO:0000259" key="15">
    <source>
        <dbReference type="PROSITE" id="PS50885"/>
    </source>
</evidence>
<dbReference type="SUPFAM" id="SSF58104">
    <property type="entry name" value="Methyl-accepting chemotaxis protein (MCP) signaling domain"/>
    <property type="match status" value="1"/>
</dbReference>
<keyword evidence="8 10" id="KW-0807">Transducer</keyword>
<evidence type="ECO:0000256" key="7">
    <source>
        <dbReference type="ARBA" id="ARBA00023012"/>
    </source>
</evidence>
<dbReference type="Gene3D" id="3.30.450.20">
    <property type="entry name" value="PAS domain"/>
    <property type="match status" value="1"/>
</dbReference>
<evidence type="ECO:0000256" key="4">
    <source>
        <dbReference type="ARBA" id="ARBA00022741"/>
    </source>
</evidence>
<organism evidence="16 17">
    <name type="scientific">Megalodesulfovibrio gigas (strain ATCC 19364 / DSM 1382 / NCIMB 9332 / VKM B-1759)</name>
    <name type="common">Desulfovibrio gigas</name>
    <dbReference type="NCBI Taxonomy" id="1121448"/>
    <lineage>
        <taxon>Bacteria</taxon>
        <taxon>Pseudomonadati</taxon>
        <taxon>Thermodesulfobacteriota</taxon>
        <taxon>Desulfovibrionia</taxon>
        <taxon>Desulfovibrionales</taxon>
        <taxon>Desulfovibrionaceae</taxon>
        <taxon>Megalodesulfovibrio</taxon>
    </lineage>
</organism>
<dbReference type="EMBL" id="CP006585">
    <property type="protein sequence ID" value="AGW12859.1"/>
    <property type="molecule type" value="Genomic_DNA"/>
</dbReference>
<dbReference type="Gene3D" id="6.10.340.10">
    <property type="match status" value="1"/>
</dbReference>
<feature type="coiled-coil region" evidence="11">
    <location>
        <begin position="513"/>
        <end position="547"/>
    </location>
</feature>
<keyword evidence="17" id="KW-1185">Reference proteome</keyword>
<dbReference type="Pfam" id="PF14827">
    <property type="entry name" value="dCache_3"/>
    <property type="match status" value="1"/>
</dbReference>
<keyword evidence="7" id="KW-0902">Two-component regulatory system</keyword>
<dbReference type="InterPro" id="IPR013656">
    <property type="entry name" value="PAS_4"/>
</dbReference>
<reference evidence="16 17" key="1">
    <citation type="journal article" date="2013" name="J. Bacteriol.">
        <title>Roles of HynAB and Ech, the only two hydrogenases found in the model sulfate reducer Desulfovibrio gigas.</title>
        <authorList>
            <person name="Morais-Silva F.O."/>
            <person name="Santos C.I."/>
            <person name="Rodrigues R."/>
            <person name="Pereira I.A."/>
            <person name="Rodrigues-Pousada C."/>
        </authorList>
    </citation>
    <scope>NUCLEOTIDE SEQUENCE [LARGE SCALE GENOMIC DNA]</scope>
    <source>
        <strain evidence="17">ATCC 19364 / DSM 1382 / NCIMB 9332 / VKM B-1759</strain>
    </source>
</reference>
<comment type="subcellular location">
    <subcellularLocation>
        <location evidence="1">Membrane</location>
    </subcellularLocation>
</comment>
<evidence type="ECO:0000313" key="17">
    <source>
        <dbReference type="Proteomes" id="UP000016587"/>
    </source>
</evidence>
<dbReference type="SUPFAM" id="SSF55785">
    <property type="entry name" value="PYP-like sensor domain (PAS domain)"/>
    <property type="match status" value="1"/>
</dbReference>
<evidence type="ECO:0000256" key="6">
    <source>
        <dbReference type="ARBA" id="ARBA00022840"/>
    </source>
</evidence>
<keyword evidence="12" id="KW-1133">Transmembrane helix</keyword>
<evidence type="ECO:0000256" key="2">
    <source>
        <dbReference type="ARBA" id="ARBA00022553"/>
    </source>
</evidence>
<dbReference type="PROSITE" id="PS51257">
    <property type="entry name" value="PROKAR_LIPOPROTEIN"/>
    <property type="match status" value="1"/>
</dbReference>
<evidence type="ECO:0000256" key="3">
    <source>
        <dbReference type="ARBA" id="ARBA00022679"/>
    </source>
</evidence>
<dbReference type="PATRIC" id="fig|1121448.10.peg.985"/>
<feature type="coiled-coil region" evidence="11">
    <location>
        <begin position="608"/>
        <end position="635"/>
    </location>
</feature>
<keyword evidence="5" id="KW-0418">Kinase</keyword>
<reference evidence="17" key="2">
    <citation type="submission" date="2013-07" db="EMBL/GenBank/DDBJ databases">
        <authorList>
            <person name="Morais-Silva F.O."/>
            <person name="Rezende A.M."/>
            <person name="Pimentel C."/>
            <person name="Resende D.M."/>
            <person name="Santos C.I."/>
            <person name="Clemente C."/>
            <person name="de Oliveira L.M."/>
            <person name="da Silva S.M."/>
            <person name="Costa D.A."/>
            <person name="Varela-Raposo A."/>
            <person name="Horacio E.C.A."/>
            <person name="Matos M."/>
            <person name="Flores O."/>
            <person name="Ruiz J.C."/>
            <person name="Rodrigues-Pousada C."/>
        </authorList>
    </citation>
    <scope>NUCLEOTIDE SEQUENCE [LARGE SCALE GENOMIC DNA]</scope>
    <source>
        <strain evidence="17">ATCC 19364 / DSM 1382 / NCIMB 9332 / VKM B-1759</strain>
    </source>
</reference>
<keyword evidence="12" id="KW-0472">Membrane</keyword>
<dbReference type="CDD" id="cd06225">
    <property type="entry name" value="HAMP"/>
    <property type="match status" value="1"/>
</dbReference>
<keyword evidence="2" id="KW-0597">Phosphoprotein</keyword>
<evidence type="ECO:0000259" key="14">
    <source>
        <dbReference type="PROSITE" id="PS50112"/>
    </source>
</evidence>
<dbReference type="PROSITE" id="PS50885">
    <property type="entry name" value="HAMP"/>
    <property type="match status" value="1"/>
</dbReference>
<dbReference type="PROSITE" id="PS50111">
    <property type="entry name" value="CHEMOTAXIS_TRANSDUC_2"/>
    <property type="match status" value="1"/>
</dbReference>
<dbReference type="STRING" id="1121448.DGI_0980"/>
<dbReference type="GO" id="GO:0016301">
    <property type="term" value="F:kinase activity"/>
    <property type="evidence" value="ECO:0007669"/>
    <property type="project" value="UniProtKB-KW"/>
</dbReference>
<dbReference type="SMART" id="SM00304">
    <property type="entry name" value="HAMP"/>
    <property type="match status" value="1"/>
</dbReference>
<feature type="domain" description="PAS" evidence="14">
    <location>
        <begin position="397"/>
        <end position="439"/>
    </location>
</feature>
<evidence type="ECO:0000256" key="12">
    <source>
        <dbReference type="SAM" id="Phobius"/>
    </source>
</evidence>
<dbReference type="PROSITE" id="PS50112">
    <property type="entry name" value="PAS"/>
    <property type="match status" value="1"/>
</dbReference>
<dbReference type="Pfam" id="PF00672">
    <property type="entry name" value="HAMP"/>
    <property type="match status" value="1"/>
</dbReference>
<dbReference type="GO" id="GO:0016020">
    <property type="term" value="C:membrane"/>
    <property type="evidence" value="ECO:0007669"/>
    <property type="project" value="UniProtKB-SubCell"/>
</dbReference>
<keyword evidence="3" id="KW-0808">Transferase</keyword>
<accession>T2G9K1</accession>
<dbReference type="eggNOG" id="COG0840">
    <property type="taxonomic scope" value="Bacteria"/>
</dbReference>
<dbReference type="KEGG" id="dgg:DGI_0980"/>
<dbReference type="NCBIfam" id="TIGR00229">
    <property type="entry name" value="sensory_box"/>
    <property type="match status" value="1"/>
</dbReference>
<feature type="domain" description="HAMP" evidence="15">
    <location>
        <begin position="344"/>
        <end position="396"/>
    </location>
</feature>
<dbReference type="InterPro" id="IPR035965">
    <property type="entry name" value="PAS-like_dom_sf"/>
</dbReference>
<evidence type="ECO:0000256" key="5">
    <source>
        <dbReference type="ARBA" id="ARBA00022777"/>
    </source>
</evidence>
<evidence type="ECO:0000313" key="16">
    <source>
        <dbReference type="EMBL" id="AGW12859.1"/>
    </source>
</evidence>
<protein>
    <submittedName>
        <fullName evidence="16">Putative methyl-accepting chemotaxis sensory transducer with Pas/Pac sensor</fullName>
    </submittedName>
</protein>
<evidence type="ECO:0000256" key="8">
    <source>
        <dbReference type="ARBA" id="ARBA00023224"/>
    </source>
</evidence>
<evidence type="ECO:0000256" key="11">
    <source>
        <dbReference type="SAM" id="Coils"/>
    </source>
</evidence>
<dbReference type="PANTHER" id="PTHR32089:SF112">
    <property type="entry name" value="LYSOZYME-LIKE PROTEIN-RELATED"/>
    <property type="match status" value="1"/>
</dbReference>
<feature type="domain" description="Methyl-accepting transducer" evidence="13">
    <location>
        <begin position="537"/>
        <end position="749"/>
    </location>
</feature>